<dbReference type="GO" id="GO:0015630">
    <property type="term" value="C:microtubule cytoskeleton"/>
    <property type="evidence" value="ECO:0007669"/>
    <property type="project" value="TreeGrafter"/>
</dbReference>
<sequence>ENLLGKFIDSGRRVSNDAYNDLHGADNFYNAIIDERPTRDLGFNNNNNRNPPYGATPFQTPAARFQESRRDVRSTNNTNNNMKARKASSSLPDNKQKQHDNKRVNNQPNAGEKRYQPTNAEKDLVEGLERDIVQKDPNVRWSDVAGCIAAKKLLQEAVVLPLYMPDFFKGIRRPWK</sequence>
<evidence type="ECO:0000313" key="3">
    <source>
        <dbReference type="EMBL" id="CAF5204125.1"/>
    </source>
</evidence>
<dbReference type="AlphaFoldDB" id="A0A8S3FJX1"/>
<dbReference type="PANTHER" id="PTHR23074">
    <property type="entry name" value="AAA DOMAIN-CONTAINING"/>
    <property type="match status" value="1"/>
</dbReference>
<feature type="region of interest" description="Disordered" evidence="1">
    <location>
        <begin position="38"/>
        <end position="118"/>
    </location>
</feature>
<dbReference type="Gene3D" id="3.40.50.300">
    <property type="entry name" value="P-loop containing nucleotide triphosphate hydrolases"/>
    <property type="match status" value="1"/>
</dbReference>
<dbReference type="PANTHER" id="PTHR23074:SF19">
    <property type="entry name" value="KATANIN P60 ATPASE-CONTAINING SUBUNIT A1"/>
    <property type="match status" value="1"/>
</dbReference>
<protein>
    <submittedName>
        <fullName evidence="2">Uncharacterized protein</fullName>
    </submittedName>
</protein>
<evidence type="ECO:0000313" key="2">
    <source>
        <dbReference type="EMBL" id="CAF5126066.1"/>
    </source>
</evidence>
<gene>
    <name evidence="2" type="ORF">BYL167_LOCUS67802</name>
    <name evidence="3" type="ORF">GIL414_LOCUS77546</name>
</gene>
<dbReference type="Proteomes" id="UP000681967">
    <property type="component" value="Unassembled WGS sequence"/>
</dbReference>
<dbReference type="EMBL" id="CAJOBJ010347891">
    <property type="protein sequence ID" value="CAF5204125.1"/>
    <property type="molecule type" value="Genomic_DNA"/>
</dbReference>
<dbReference type="EMBL" id="CAJOBH010246385">
    <property type="protein sequence ID" value="CAF5126066.1"/>
    <property type="molecule type" value="Genomic_DNA"/>
</dbReference>
<evidence type="ECO:0000256" key="1">
    <source>
        <dbReference type="SAM" id="MobiDB-lite"/>
    </source>
</evidence>
<feature type="non-terminal residue" evidence="2">
    <location>
        <position position="176"/>
    </location>
</feature>
<dbReference type="Proteomes" id="UP000681720">
    <property type="component" value="Unassembled WGS sequence"/>
</dbReference>
<proteinExistence type="predicted"/>
<dbReference type="GO" id="GO:0016887">
    <property type="term" value="F:ATP hydrolysis activity"/>
    <property type="evidence" value="ECO:0007669"/>
    <property type="project" value="TreeGrafter"/>
</dbReference>
<organism evidence="2 4">
    <name type="scientific">Rotaria magnacalcarata</name>
    <dbReference type="NCBI Taxonomy" id="392030"/>
    <lineage>
        <taxon>Eukaryota</taxon>
        <taxon>Metazoa</taxon>
        <taxon>Spiralia</taxon>
        <taxon>Gnathifera</taxon>
        <taxon>Rotifera</taxon>
        <taxon>Eurotatoria</taxon>
        <taxon>Bdelloidea</taxon>
        <taxon>Philodinida</taxon>
        <taxon>Philodinidae</taxon>
        <taxon>Rotaria</taxon>
    </lineage>
</organism>
<dbReference type="InterPro" id="IPR027417">
    <property type="entry name" value="P-loop_NTPase"/>
</dbReference>
<dbReference type="GO" id="GO:0051013">
    <property type="term" value="P:microtubule severing"/>
    <property type="evidence" value="ECO:0007669"/>
    <property type="project" value="TreeGrafter"/>
</dbReference>
<name>A0A8S3FJX1_9BILA</name>
<reference evidence="2" key="1">
    <citation type="submission" date="2021-02" db="EMBL/GenBank/DDBJ databases">
        <authorList>
            <person name="Nowell W R."/>
        </authorList>
    </citation>
    <scope>NUCLEOTIDE SEQUENCE</scope>
</reference>
<feature type="compositionally biased region" description="Polar residues" evidence="1">
    <location>
        <begin position="74"/>
        <end position="93"/>
    </location>
</feature>
<accession>A0A8S3FJX1</accession>
<feature type="non-terminal residue" evidence="2">
    <location>
        <position position="1"/>
    </location>
</feature>
<evidence type="ECO:0000313" key="4">
    <source>
        <dbReference type="Proteomes" id="UP000681967"/>
    </source>
</evidence>
<feature type="compositionally biased region" description="Basic and acidic residues" evidence="1">
    <location>
        <begin position="94"/>
        <end position="103"/>
    </location>
</feature>
<dbReference type="InterPro" id="IPR050304">
    <property type="entry name" value="MT-severing_AAA_ATPase"/>
</dbReference>
<comment type="caution">
    <text evidence="2">The sequence shown here is derived from an EMBL/GenBank/DDBJ whole genome shotgun (WGS) entry which is preliminary data.</text>
</comment>